<dbReference type="InterPro" id="IPR017735">
    <property type="entry name" value="T6SS_FHA"/>
</dbReference>
<dbReference type="Proteomes" id="UP000282002">
    <property type="component" value="Chromosome"/>
</dbReference>
<name>A0A3S8U7Q1_9RHOB</name>
<accession>A0A3S8U7Q1</accession>
<dbReference type="Pfam" id="PF00498">
    <property type="entry name" value="FHA"/>
    <property type="match status" value="1"/>
</dbReference>
<sequence>MTLRLILETAPHPQARSEFRLADGQVTIGRGDDCDWKIDDPQMFVSRRHCVIVGAGGQYRVTDESRGGVFVDTATAPLGTGVTAPLHPGMRLRLGDFVIRAELEGAAATPANTAAKPGIFGDDFFTPRPEAPPPPRPAGLPDPFEAPRQPAAAAPMAEPKPAPPVFFDDPFSMDHGSRAVAPADLPTAARTNDAVSPVTGGFDFGDFGLPEDLSAPAAPPARDSFAAALPPLAVPTPSPSAPAPQQPPPLASQPQPPTNADPAVVAAFLRGLGIDSPPGFRGTPDEVEALGRRYRLMTEGLVQLLRMRAQEKGSARVAQTVIGAANVNPLKYIVGTDEAVAAVVAPKGAGYLDPDAAIAAALHDLMDHHARSWTGVQAALRRMVDRFDPSLFEAEVEDVGMLKALVAGSRSARLWQLYADRYREIAKAAEDRFLGEVGADFREAYENETRKDK</sequence>
<dbReference type="EMBL" id="CP034328">
    <property type="protein sequence ID" value="AZL59598.1"/>
    <property type="molecule type" value="Genomic_DNA"/>
</dbReference>
<dbReference type="NCBIfam" id="TIGR03354">
    <property type="entry name" value="VI_FHA"/>
    <property type="match status" value="1"/>
</dbReference>
<dbReference type="KEGG" id="taw:EI545_12585"/>
<feature type="region of interest" description="Disordered" evidence="1">
    <location>
        <begin position="230"/>
        <end position="261"/>
    </location>
</feature>
<protein>
    <submittedName>
        <fullName evidence="3">Type VI secretion system-associated FHA domain protein TagH</fullName>
    </submittedName>
</protein>
<reference evidence="3 4" key="1">
    <citation type="submission" date="2018-12" db="EMBL/GenBank/DDBJ databases">
        <title>Complete genome sequencing of Tabrizicola sp. K13M18.</title>
        <authorList>
            <person name="Bae J.-W."/>
        </authorList>
    </citation>
    <scope>NUCLEOTIDE SEQUENCE [LARGE SCALE GENOMIC DNA]</scope>
    <source>
        <strain evidence="3 4">K13M18</strain>
    </source>
</reference>
<dbReference type="CDD" id="cd00060">
    <property type="entry name" value="FHA"/>
    <property type="match status" value="1"/>
</dbReference>
<dbReference type="RefSeq" id="WP_125325793.1">
    <property type="nucleotide sequence ID" value="NZ_CP034328.1"/>
</dbReference>
<evidence type="ECO:0000313" key="4">
    <source>
        <dbReference type="Proteomes" id="UP000282002"/>
    </source>
</evidence>
<dbReference type="OrthoDB" id="273564at2"/>
<feature type="compositionally biased region" description="Pro residues" evidence="1">
    <location>
        <begin position="232"/>
        <end position="259"/>
    </location>
</feature>
<organism evidence="3 4">
    <name type="scientific">Tabrizicola piscis</name>
    <dbReference type="NCBI Taxonomy" id="2494374"/>
    <lineage>
        <taxon>Bacteria</taxon>
        <taxon>Pseudomonadati</taxon>
        <taxon>Pseudomonadota</taxon>
        <taxon>Alphaproteobacteria</taxon>
        <taxon>Rhodobacterales</taxon>
        <taxon>Paracoccaceae</taxon>
        <taxon>Tabrizicola</taxon>
    </lineage>
</organism>
<dbReference type="AlphaFoldDB" id="A0A3S8U7Q1"/>
<dbReference type="PROSITE" id="PS50006">
    <property type="entry name" value="FHA_DOMAIN"/>
    <property type="match status" value="1"/>
</dbReference>
<evidence type="ECO:0000313" key="3">
    <source>
        <dbReference type="EMBL" id="AZL59598.1"/>
    </source>
</evidence>
<dbReference type="InterPro" id="IPR000253">
    <property type="entry name" value="FHA_dom"/>
</dbReference>
<keyword evidence="4" id="KW-1185">Reference proteome</keyword>
<feature type="compositionally biased region" description="Pro residues" evidence="1">
    <location>
        <begin position="129"/>
        <end position="140"/>
    </location>
</feature>
<feature type="domain" description="FHA" evidence="2">
    <location>
        <begin position="26"/>
        <end position="76"/>
    </location>
</feature>
<dbReference type="SMART" id="SM00240">
    <property type="entry name" value="FHA"/>
    <property type="match status" value="1"/>
</dbReference>
<dbReference type="InterPro" id="IPR008984">
    <property type="entry name" value="SMAD_FHA_dom_sf"/>
</dbReference>
<dbReference type="SUPFAM" id="SSF49879">
    <property type="entry name" value="SMAD/FHA domain"/>
    <property type="match status" value="1"/>
</dbReference>
<dbReference type="Gene3D" id="2.60.200.20">
    <property type="match status" value="1"/>
</dbReference>
<evidence type="ECO:0000256" key="1">
    <source>
        <dbReference type="SAM" id="MobiDB-lite"/>
    </source>
</evidence>
<dbReference type="InterPro" id="IPR046883">
    <property type="entry name" value="T6SS_FHA_C"/>
</dbReference>
<feature type="compositionally biased region" description="Low complexity" evidence="1">
    <location>
        <begin position="141"/>
        <end position="157"/>
    </location>
</feature>
<proteinExistence type="predicted"/>
<gene>
    <name evidence="3" type="primary">tagH</name>
    <name evidence="3" type="ORF">EI545_12585</name>
</gene>
<feature type="region of interest" description="Disordered" evidence="1">
    <location>
        <begin position="112"/>
        <end position="173"/>
    </location>
</feature>
<evidence type="ECO:0000259" key="2">
    <source>
        <dbReference type="PROSITE" id="PS50006"/>
    </source>
</evidence>
<dbReference type="Pfam" id="PF20232">
    <property type="entry name" value="T6SS_FHA_C"/>
    <property type="match status" value="1"/>
</dbReference>